<keyword evidence="8" id="KW-1185">Reference proteome</keyword>
<dbReference type="GO" id="GO:0003677">
    <property type="term" value="F:DNA binding"/>
    <property type="evidence" value="ECO:0007669"/>
    <property type="project" value="InterPro"/>
</dbReference>
<gene>
    <name evidence="7" type="ORF">HMPREF9135_0101</name>
</gene>
<protein>
    <submittedName>
        <fullName evidence="7">Putative sigma E factor negative regulatory protein RpoE</fullName>
    </submittedName>
</protein>
<comment type="caution">
    <text evidence="7">The sequence shown here is derived from an EMBL/GenBank/DDBJ whole genome shotgun (WGS) entry which is preliminary data.</text>
</comment>
<comment type="similarity">
    <text evidence="1">Belongs to the sigma-70 factor family. ECF subfamily.</text>
</comment>
<feature type="domain" description="RNA polymerase sigma-70 region 2" evidence="5">
    <location>
        <begin position="26"/>
        <end position="92"/>
    </location>
</feature>
<dbReference type="Gene3D" id="1.10.1740.10">
    <property type="match status" value="1"/>
</dbReference>
<dbReference type="Pfam" id="PF04542">
    <property type="entry name" value="Sigma70_r2"/>
    <property type="match status" value="1"/>
</dbReference>
<name>U2P7Z8_9BACT</name>
<accession>U2P7Z8</accession>
<dbReference type="SUPFAM" id="SSF88659">
    <property type="entry name" value="Sigma3 and sigma4 domains of RNA polymerase sigma factors"/>
    <property type="match status" value="1"/>
</dbReference>
<dbReference type="SUPFAM" id="SSF88946">
    <property type="entry name" value="Sigma2 domain of RNA polymerase sigma factors"/>
    <property type="match status" value="1"/>
</dbReference>
<evidence type="ECO:0000256" key="3">
    <source>
        <dbReference type="ARBA" id="ARBA00023082"/>
    </source>
</evidence>
<dbReference type="EMBL" id="AWEY01000008">
    <property type="protein sequence ID" value="ERK39829.1"/>
    <property type="molecule type" value="Genomic_DNA"/>
</dbReference>
<evidence type="ECO:0000259" key="6">
    <source>
        <dbReference type="Pfam" id="PF08281"/>
    </source>
</evidence>
<feature type="domain" description="RNA polymerase sigma factor 70 region 4 type 2" evidence="6">
    <location>
        <begin position="116"/>
        <end position="168"/>
    </location>
</feature>
<proteinExistence type="inferred from homology"/>
<keyword evidence="4" id="KW-0804">Transcription</keyword>
<evidence type="ECO:0000313" key="7">
    <source>
        <dbReference type="EMBL" id="ERK39829.1"/>
    </source>
</evidence>
<dbReference type="InterPro" id="IPR013249">
    <property type="entry name" value="RNA_pol_sigma70_r4_t2"/>
</dbReference>
<dbReference type="PATRIC" id="fig|1115809.3.peg.572"/>
<dbReference type="NCBIfam" id="TIGR02937">
    <property type="entry name" value="sigma70-ECF"/>
    <property type="match status" value="1"/>
</dbReference>
<dbReference type="Pfam" id="PF08281">
    <property type="entry name" value="Sigma70_r4_2"/>
    <property type="match status" value="1"/>
</dbReference>
<dbReference type="InterPro" id="IPR013325">
    <property type="entry name" value="RNA_pol_sigma_r2"/>
</dbReference>
<keyword evidence="2" id="KW-0805">Transcription regulation</keyword>
<evidence type="ECO:0000256" key="2">
    <source>
        <dbReference type="ARBA" id="ARBA00023015"/>
    </source>
</evidence>
<evidence type="ECO:0000313" key="8">
    <source>
        <dbReference type="Proteomes" id="UP000016648"/>
    </source>
</evidence>
<evidence type="ECO:0000259" key="5">
    <source>
        <dbReference type="Pfam" id="PF04542"/>
    </source>
</evidence>
<evidence type="ECO:0000256" key="1">
    <source>
        <dbReference type="ARBA" id="ARBA00010641"/>
    </source>
</evidence>
<dbReference type="Proteomes" id="UP000016648">
    <property type="component" value="Unassembled WGS sequence"/>
</dbReference>
<dbReference type="GO" id="GO:0016987">
    <property type="term" value="F:sigma factor activity"/>
    <property type="evidence" value="ECO:0007669"/>
    <property type="project" value="UniProtKB-KW"/>
</dbReference>
<dbReference type="InterPro" id="IPR013324">
    <property type="entry name" value="RNA_pol_sigma_r3/r4-like"/>
</dbReference>
<dbReference type="RefSeq" id="WP_021588958.1">
    <property type="nucleotide sequence ID" value="NZ_AWEY01000008.1"/>
</dbReference>
<dbReference type="InterPro" id="IPR036388">
    <property type="entry name" value="WH-like_DNA-bd_sf"/>
</dbReference>
<dbReference type="PANTHER" id="PTHR43133">
    <property type="entry name" value="RNA POLYMERASE ECF-TYPE SIGMA FACTO"/>
    <property type="match status" value="1"/>
</dbReference>
<dbReference type="InterPro" id="IPR039425">
    <property type="entry name" value="RNA_pol_sigma-70-like"/>
</dbReference>
<dbReference type="GO" id="GO:0006352">
    <property type="term" value="P:DNA-templated transcription initiation"/>
    <property type="evidence" value="ECO:0007669"/>
    <property type="project" value="InterPro"/>
</dbReference>
<evidence type="ECO:0000256" key="4">
    <source>
        <dbReference type="ARBA" id="ARBA00023163"/>
    </source>
</evidence>
<dbReference type="AlphaFoldDB" id="U2P7Z8"/>
<dbReference type="PANTHER" id="PTHR43133:SF51">
    <property type="entry name" value="RNA POLYMERASE SIGMA FACTOR"/>
    <property type="match status" value="1"/>
</dbReference>
<dbReference type="Gene3D" id="1.10.10.10">
    <property type="entry name" value="Winged helix-like DNA-binding domain superfamily/Winged helix DNA-binding domain"/>
    <property type="match status" value="1"/>
</dbReference>
<reference evidence="7 8" key="1">
    <citation type="submission" date="2013-08" db="EMBL/GenBank/DDBJ databases">
        <authorList>
            <person name="Durkin A.S."/>
            <person name="Haft D.R."/>
            <person name="McCorrison J."/>
            <person name="Torralba M."/>
            <person name="Gillis M."/>
            <person name="Haft D.H."/>
            <person name="Methe B."/>
            <person name="Sutton G."/>
            <person name="Nelson K.E."/>
        </authorList>
    </citation>
    <scope>NUCLEOTIDE SEQUENCE [LARGE SCALE GENOMIC DNA]</scope>
    <source>
        <strain evidence="7 8">F0067</strain>
    </source>
</reference>
<organism evidence="7 8">
    <name type="scientific">Segatella baroniae F0067</name>
    <dbReference type="NCBI Taxonomy" id="1115809"/>
    <lineage>
        <taxon>Bacteria</taxon>
        <taxon>Pseudomonadati</taxon>
        <taxon>Bacteroidota</taxon>
        <taxon>Bacteroidia</taxon>
        <taxon>Bacteroidales</taxon>
        <taxon>Prevotellaceae</taxon>
        <taxon>Segatella</taxon>
    </lineage>
</organism>
<dbReference type="InterPro" id="IPR007627">
    <property type="entry name" value="RNA_pol_sigma70_r2"/>
</dbReference>
<sequence>MKELDDISLVTQVAVFHNRKAFDKLVVKYQSPIRRFFLNQTLGDAALSDDLAQECFVKAYVNIRQFRGLSGFSTWLYRIAYNVYYDYVRRHKLTTDLDTAEVRRVGADHVSIAEQMDIYKALEILSETERLCVTLQLMEGHPIDKISEITHLPQGTVKSHLSRSKQKLAKYLKQNGYEG</sequence>
<dbReference type="InterPro" id="IPR014284">
    <property type="entry name" value="RNA_pol_sigma-70_dom"/>
</dbReference>
<keyword evidence="3" id="KW-0731">Sigma factor</keyword>